<reference evidence="3" key="1">
    <citation type="journal article" date="2019" name="Int. J. Syst. Evol. Microbiol.">
        <title>The Global Catalogue of Microorganisms (GCM) 10K type strain sequencing project: providing services to taxonomists for standard genome sequencing and annotation.</title>
        <authorList>
            <consortium name="The Broad Institute Genomics Platform"/>
            <consortium name="The Broad Institute Genome Sequencing Center for Infectious Disease"/>
            <person name="Wu L."/>
            <person name="Ma J."/>
        </authorList>
    </citation>
    <scope>NUCLEOTIDE SEQUENCE [LARGE SCALE GENOMIC DNA]</scope>
    <source>
        <strain evidence="3">CGMCC 1.10131</strain>
    </source>
</reference>
<dbReference type="InterPro" id="IPR053135">
    <property type="entry name" value="AKR2_Oxidoreductase"/>
</dbReference>
<dbReference type="PANTHER" id="PTHR43312">
    <property type="entry name" value="D-THREO-ALDOSE 1-DEHYDROGENASE"/>
    <property type="match status" value="1"/>
</dbReference>
<accession>A0ABQ1I770</accession>
<dbReference type="InterPro" id="IPR023210">
    <property type="entry name" value="NADP_OxRdtase_dom"/>
</dbReference>
<protein>
    <submittedName>
        <fullName evidence="2">Oxidoreductase</fullName>
    </submittedName>
</protein>
<evidence type="ECO:0000259" key="1">
    <source>
        <dbReference type="Pfam" id="PF00248"/>
    </source>
</evidence>
<sequence>MKNRILGKSGLALTEIGLGCWQLGGDFGPISKQQSLAILSAAYDSGVRFYDTADVYGAGLSESVLGEFYQQHQDITIATKIGRDGSLFPDKYSKQGLLKGIEGSLKRLQTDALDLIQLHCIPYPVMQDGEIFTWLQDFQQQGLIKHYGASVESMDEAKLCLTDPQLTSLQLIINIFRQDALEQVLQQAADKQVGIIVRLPYASGLLSGAVTRQRQFAETDHRHYNRDGAAFHVGETFAGIPLDKALDLVDELREILPESLSLAQAAIRWLLDQSAVTSIIAGASKPEQIQQNAAHAELAPLSPELHAKLAQFYQQQVSPWVRGNR</sequence>
<proteinExistence type="predicted"/>
<gene>
    <name evidence="2" type="ORF">GCM10007414_36620</name>
</gene>
<dbReference type="Gene3D" id="3.20.20.100">
    <property type="entry name" value="NADP-dependent oxidoreductase domain"/>
    <property type="match status" value="1"/>
</dbReference>
<dbReference type="Proteomes" id="UP000651977">
    <property type="component" value="Unassembled WGS sequence"/>
</dbReference>
<dbReference type="SUPFAM" id="SSF51430">
    <property type="entry name" value="NAD(P)-linked oxidoreductase"/>
    <property type="match status" value="1"/>
</dbReference>
<name>A0ABQ1I770_9ALTE</name>
<evidence type="ECO:0000313" key="2">
    <source>
        <dbReference type="EMBL" id="GGB19896.1"/>
    </source>
</evidence>
<dbReference type="CDD" id="cd19086">
    <property type="entry name" value="AKR_AKR11C1"/>
    <property type="match status" value="1"/>
</dbReference>
<dbReference type="Pfam" id="PF00248">
    <property type="entry name" value="Aldo_ket_red"/>
    <property type="match status" value="1"/>
</dbReference>
<comment type="caution">
    <text evidence="2">The sequence shown here is derived from an EMBL/GenBank/DDBJ whole genome shotgun (WGS) entry which is preliminary data.</text>
</comment>
<organism evidence="2 3">
    <name type="scientific">Agarivorans gilvus</name>
    <dbReference type="NCBI Taxonomy" id="680279"/>
    <lineage>
        <taxon>Bacteria</taxon>
        <taxon>Pseudomonadati</taxon>
        <taxon>Pseudomonadota</taxon>
        <taxon>Gammaproteobacteria</taxon>
        <taxon>Alteromonadales</taxon>
        <taxon>Alteromonadaceae</taxon>
        <taxon>Agarivorans</taxon>
    </lineage>
</organism>
<dbReference type="InterPro" id="IPR036812">
    <property type="entry name" value="NAD(P)_OxRdtase_dom_sf"/>
</dbReference>
<evidence type="ECO:0000313" key="3">
    <source>
        <dbReference type="Proteomes" id="UP000651977"/>
    </source>
</evidence>
<keyword evidence="3" id="KW-1185">Reference proteome</keyword>
<feature type="domain" description="NADP-dependent oxidoreductase" evidence="1">
    <location>
        <begin position="15"/>
        <end position="312"/>
    </location>
</feature>
<dbReference type="RefSeq" id="WP_055732500.1">
    <property type="nucleotide sequence ID" value="NZ_BMDY01000032.1"/>
</dbReference>
<dbReference type="PANTHER" id="PTHR43312:SF1">
    <property type="entry name" value="NADP-DEPENDENT OXIDOREDUCTASE DOMAIN-CONTAINING PROTEIN"/>
    <property type="match status" value="1"/>
</dbReference>
<dbReference type="EMBL" id="BMDY01000032">
    <property type="protein sequence ID" value="GGB19896.1"/>
    <property type="molecule type" value="Genomic_DNA"/>
</dbReference>